<reference evidence="5 6" key="1">
    <citation type="submission" date="2019-11" db="EMBL/GenBank/DDBJ databases">
        <title>Draft genome of Amycolatopsis RM579.</title>
        <authorList>
            <person name="Duangmal K."/>
            <person name="Mingma R."/>
        </authorList>
    </citation>
    <scope>NUCLEOTIDE SEQUENCE [LARGE SCALE GENOMIC DNA]</scope>
    <source>
        <strain evidence="5 6">RM579</strain>
    </source>
</reference>
<feature type="compositionally biased region" description="Basic residues" evidence="3">
    <location>
        <begin position="1"/>
        <end position="10"/>
    </location>
</feature>
<keyword evidence="1" id="KW-0547">Nucleotide-binding</keyword>
<feature type="compositionally biased region" description="Basic and acidic residues" evidence="3">
    <location>
        <begin position="84"/>
        <end position="97"/>
    </location>
</feature>
<dbReference type="EMBL" id="WMBA01000003">
    <property type="protein sequence ID" value="MTD53021.1"/>
    <property type="molecule type" value="Genomic_DNA"/>
</dbReference>
<dbReference type="PROSITE" id="PS00211">
    <property type="entry name" value="ABC_TRANSPORTER_1"/>
    <property type="match status" value="1"/>
</dbReference>
<name>A0A6N7YZV6_9PSEU</name>
<dbReference type="InterPro" id="IPR027417">
    <property type="entry name" value="P-loop_NTPase"/>
</dbReference>
<dbReference type="GO" id="GO:0016887">
    <property type="term" value="F:ATP hydrolysis activity"/>
    <property type="evidence" value="ECO:0007669"/>
    <property type="project" value="InterPro"/>
</dbReference>
<dbReference type="Pfam" id="PF00005">
    <property type="entry name" value="ABC_tran"/>
    <property type="match status" value="2"/>
</dbReference>
<evidence type="ECO:0000259" key="4">
    <source>
        <dbReference type="PROSITE" id="PS50893"/>
    </source>
</evidence>
<dbReference type="PROSITE" id="PS50893">
    <property type="entry name" value="ABC_TRANSPORTER_2"/>
    <property type="match status" value="2"/>
</dbReference>
<dbReference type="PANTHER" id="PTHR43790">
    <property type="entry name" value="CARBOHYDRATE TRANSPORT ATP-BINDING PROTEIN MG119-RELATED"/>
    <property type="match status" value="1"/>
</dbReference>
<proteinExistence type="predicted"/>
<feature type="compositionally biased region" description="Basic residues" evidence="3">
    <location>
        <begin position="110"/>
        <end position="119"/>
    </location>
</feature>
<dbReference type="PANTHER" id="PTHR43790:SF4">
    <property type="entry name" value="GUANOSINE IMPORT ATP-BINDING PROTEIN NUPO"/>
    <property type="match status" value="1"/>
</dbReference>
<protein>
    <submittedName>
        <fullName evidence="5">ATP-binding cassette domain-containing protein</fullName>
    </submittedName>
</protein>
<feature type="domain" description="ABC transporter" evidence="4">
    <location>
        <begin position="419"/>
        <end position="660"/>
    </location>
</feature>
<evidence type="ECO:0000256" key="1">
    <source>
        <dbReference type="ARBA" id="ARBA00022741"/>
    </source>
</evidence>
<gene>
    <name evidence="5" type="ORF">GKO32_03375</name>
</gene>
<keyword evidence="6" id="KW-1185">Reference proteome</keyword>
<dbReference type="SMART" id="SM00382">
    <property type="entry name" value="AAA"/>
    <property type="match status" value="1"/>
</dbReference>
<organism evidence="5 6">
    <name type="scientific">Amycolatopsis pithecellobii</name>
    <dbReference type="NCBI Taxonomy" id="664692"/>
    <lineage>
        <taxon>Bacteria</taxon>
        <taxon>Bacillati</taxon>
        <taxon>Actinomycetota</taxon>
        <taxon>Actinomycetes</taxon>
        <taxon>Pseudonocardiales</taxon>
        <taxon>Pseudonocardiaceae</taxon>
        <taxon>Amycolatopsis</taxon>
    </lineage>
</organism>
<feature type="domain" description="ABC transporter" evidence="4">
    <location>
        <begin position="166"/>
        <end position="401"/>
    </location>
</feature>
<dbReference type="GO" id="GO:0005524">
    <property type="term" value="F:ATP binding"/>
    <property type="evidence" value="ECO:0007669"/>
    <property type="project" value="UniProtKB-KW"/>
</dbReference>
<dbReference type="SUPFAM" id="SSF52540">
    <property type="entry name" value="P-loop containing nucleoside triphosphate hydrolases"/>
    <property type="match status" value="2"/>
</dbReference>
<dbReference type="Gene3D" id="3.40.50.300">
    <property type="entry name" value="P-loop containing nucleotide triphosphate hydrolases"/>
    <property type="match status" value="2"/>
</dbReference>
<dbReference type="Proteomes" id="UP000440096">
    <property type="component" value="Unassembled WGS sequence"/>
</dbReference>
<comment type="caution">
    <text evidence="5">The sequence shown here is derived from an EMBL/GenBank/DDBJ whole genome shotgun (WGS) entry which is preliminary data.</text>
</comment>
<dbReference type="CDD" id="cd03215">
    <property type="entry name" value="ABC_Carb_Monos_II"/>
    <property type="match status" value="1"/>
</dbReference>
<dbReference type="InterPro" id="IPR003439">
    <property type="entry name" value="ABC_transporter-like_ATP-bd"/>
</dbReference>
<evidence type="ECO:0000256" key="3">
    <source>
        <dbReference type="SAM" id="MobiDB-lite"/>
    </source>
</evidence>
<evidence type="ECO:0000313" key="5">
    <source>
        <dbReference type="EMBL" id="MTD53021.1"/>
    </source>
</evidence>
<dbReference type="CDD" id="cd03216">
    <property type="entry name" value="ABC_Carb_Monos_I"/>
    <property type="match status" value="1"/>
</dbReference>
<feature type="region of interest" description="Disordered" evidence="3">
    <location>
        <begin position="1"/>
        <end position="28"/>
    </location>
</feature>
<feature type="compositionally biased region" description="Basic and acidic residues" evidence="3">
    <location>
        <begin position="135"/>
        <end position="150"/>
    </location>
</feature>
<dbReference type="InterPro" id="IPR003593">
    <property type="entry name" value="AAA+_ATPase"/>
</dbReference>
<dbReference type="InterPro" id="IPR050107">
    <property type="entry name" value="ABC_carbohydrate_import_ATPase"/>
</dbReference>
<sequence length="669" mass="73574">MEHRPPRRNLYRGLQRPGEGQADYPGAHAAGRRCDLPGRLRCSCRRVLRHQGQRQWRAGHQGRYRRLHRFARLLRHLPHLGTEERRRGRLRSHDRSARQNVQGLDLRRHPQERRHRHRTVRPERGPRAPAGARGPQEDRRPTQDRRAEDRFPVHRRELGGDRIVKIATEKVTKRFGDLVANDEVSIEFGAGAIHALLGENGAGKSTYMAMLYGMLEPDEGTILFDGKPVELSGPPDAMAAGIGMVFQHFMLVGPFTVAQNVLLGLEPAELTGVDEEAMNARVAELADRYGIQIDPRARVDELSVGLQQRVEILKALARDVRVLILDEPTSVLGPEDAQALFVVMRKLAAEGKTILFVTHRLNEVRQVASTVTVMRHGRVVGTCDPSADRDEIVALMLGESKPLSLTYAPPPRRGKTEVLRIRDLHAAATLGSGLRGLELSVRPGEIVGVAGVEGNGQRELLRSLIGLTRPEHGTISIDGHDVTDAPPAERTRLGLGFIADDRHGLGMIGGLSVSENLILTRQRRFTKHGLLDFKSIDSDVAARIREFDVRLSSPQQLIGRLSGGNQQKVVIARELARELKILVAAQPTRGVDAGAAHNIHSQIVALRDRGVGVLLLSAELDEVLSLSDRVVVLAGGVAAPAAARPWDRQAIGAAMSHEHPEAVRGSHDG</sequence>
<keyword evidence="2 5" id="KW-0067">ATP-binding</keyword>
<accession>A0A6N7YZV6</accession>
<dbReference type="AlphaFoldDB" id="A0A6N7YZV6"/>
<dbReference type="InterPro" id="IPR017871">
    <property type="entry name" value="ABC_transporter-like_CS"/>
</dbReference>
<feature type="region of interest" description="Disordered" evidence="3">
    <location>
        <begin position="84"/>
        <end position="150"/>
    </location>
</feature>
<evidence type="ECO:0000313" key="6">
    <source>
        <dbReference type="Proteomes" id="UP000440096"/>
    </source>
</evidence>
<evidence type="ECO:0000256" key="2">
    <source>
        <dbReference type="ARBA" id="ARBA00022840"/>
    </source>
</evidence>